<protein>
    <submittedName>
        <fullName evidence="2">ATP-grasp superfamily enzyme</fullName>
    </submittedName>
</protein>
<dbReference type="STRING" id="1050174.CEPID_07345"/>
<evidence type="ECO:0000313" key="2">
    <source>
        <dbReference type="EMBL" id="AKK03320.1"/>
    </source>
</evidence>
<name>A0A0G3GRY4_9CORY</name>
<dbReference type="Proteomes" id="UP000035368">
    <property type="component" value="Chromosome"/>
</dbReference>
<reference evidence="2 3" key="1">
    <citation type="submission" date="2015-05" db="EMBL/GenBank/DDBJ databases">
        <title>Complete genome sequence of Corynebacterium epidermidicanis DSM 45586, isolated from the skin of a dog suffering from pruritus.</title>
        <authorList>
            <person name="Ruckert C."/>
            <person name="Albersmeier A."/>
            <person name="Winkler A."/>
            <person name="Tauch A."/>
        </authorList>
    </citation>
    <scope>NUCLEOTIDE SEQUENCE [LARGE SCALE GENOMIC DNA]</scope>
    <source>
        <strain evidence="2 3">DSM 45586</strain>
    </source>
</reference>
<feature type="region of interest" description="Disordered" evidence="1">
    <location>
        <begin position="303"/>
        <end position="327"/>
    </location>
</feature>
<dbReference type="KEGG" id="cei:CEPID_07345"/>
<organism evidence="2 3">
    <name type="scientific">Corynebacterium epidermidicanis</name>
    <dbReference type="NCBI Taxonomy" id="1050174"/>
    <lineage>
        <taxon>Bacteria</taxon>
        <taxon>Bacillati</taxon>
        <taxon>Actinomycetota</taxon>
        <taxon>Actinomycetes</taxon>
        <taxon>Mycobacteriales</taxon>
        <taxon>Corynebacteriaceae</taxon>
        <taxon>Corynebacterium</taxon>
    </lineage>
</organism>
<sequence length="327" mass="35964">MADHKPSMYELEYPAPEVSTPENSGPTLIIALHGYADAGQAVEAGAKHLRAALDHRTLASFNSDELIDYRSRRPVVTIDHNEVVRSDDLNLGLDVIRDSQGKSFLLLSGPEPDLRWEAFSRSVSELADRFNVDKTVCLYAAPMAVPHTRPLVITAHGSNPETTSNFFKMDTKITIPGSASLQIERMLTKKGRDVSGLTAHVPHYLSASDYPEATWQLLNAAASIAELDLPLRSLQADAERVMGLVQEQVAESQEIQAVVHALESQYDEELARYQQEHPQQLLPGVTDVPSGEELGQEFEKFLAELEQGEDPYHGDNGSGPNAEEDTP</sequence>
<gene>
    <name evidence="2" type="ORF">CEPID_07345</name>
</gene>
<dbReference type="RefSeq" id="WP_047240372.1">
    <property type="nucleotide sequence ID" value="NZ_CP011541.1"/>
</dbReference>
<proteinExistence type="predicted"/>
<dbReference type="OrthoDB" id="3733464at2"/>
<dbReference type="EMBL" id="CP011541">
    <property type="protein sequence ID" value="AKK03320.1"/>
    <property type="molecule type" value="Genomic_DNA"/>
</dbReference>
<dbReference type="Gene3D" id="1.10.287.100">
    <property type="match status" value="1"/>
</dbReference>
<dbReference type="InterPro" id="IPR038389">
    <property type="entry name" value="PSMG2_sf"/>
</dbReference>
<dbReference type="AlphaFoldDB" id="A0A0G3GRY4"/>
<dbReference type="Pfam" id="PF09754">
    <property type="entry name" value="PAC2"/>
    <property type="match status" value="1"/>
</dbReference>
<dbReference type="PATRIC" id="fig|1050174.4.peg.1480"/>
<keyword evidence="3" id="KW-1185">Reference proteome</keyword>
<evidence type="ECO:0000313" key="3">
    <source>
        <dbReference type="Proteomes" id="UP000035368"/>
    </source>
</evidence>
<evidence type="ECO:0000256" key="1">
    <source>
        <dbReference type="SAM" id="MobiDB-lite"/>
    </source>
</evidence>
<dbReference type="InterPro" id="IPR008492">
    <property type="entry name" value="Rv2714-like"/>
</dbReference>
<dbReference type="Gene3D" id="3.40.50.10900">
    <property type="entry name" value="PAC-like subunit"/>
    <property type="match status" value="1"/>
</dbReference>
<dbReference type="SUPFAM" id="SSF159659">
    <property type="entry name" value="Cgl1923-like"/>
    <property type="match status" value="1"/>
</dbReference>
<dbReference type="PIRSF" id="PIRSF028754">
    <property type="entry name" value="UCP028754"/>
    <property type="match status" value="1"/>
</dbReference>
<dbReference type="InterPro" id="IPR019151">
    <property type="entry name" value="Proteasome_assmbl_chaperone_2"/>
</dbReference>
<accession>A0A0G3GRY4</accession>